<evidence type="ECO:0000256" key="9">
    <source>
        <dbReference type="ARBA" id="ARBA00023002"/>
    </source>
</evidence>
<name>A0A0C3KLL6_PISTI</name>
<evidence type="ECO:0000256" key="3">
    <source>
        <dbReference type="ARBA" id="ARBA00004721"/>
    </source>
</evidence>
<keyword evidence="10 13" id="KW-0408">Iron</keyword>
<dbReference type="GO" id="GO:0016020">
    <property type="term" value="C:membrane"/>
    <property type="evidence" value="ECO:0007669"/>
    <property type="project" value="UniProtKB-SubCell"/>
</dbReference>
<keyword evidence="9 14" id="KW-0560">Oxidoreductase</keyword>
<keyword evidence="6" id="KW-0812">Transmembrane</keyword>
<dbReference type="GO" id="GO:0020037">
    <property type="term" value="F:heme binding"/>
    <property type="evidence" value="ECO:0007669"/>
    <property type="project" value="InterPro"/>
</dbReference>
<feature type="binding site" description="axial binding residue" evidence="13">
    <location>
        <position position="485"/>
    </location>
    <ligand>
        <name>heme</name>
        <dbReference type="ChEBI" id="CHEBI:30413"/>
    </ligand>
    <ligandPart>
        <name>Fe</name>
        <dbReference type="ChEBI" id="CHEBI:18248"/>
    </ligandPart>
</feature>
<keyword evidence="8" id="KW-1133">Transmembrane helix</keyword>
<protein>
    <recommendedName>
        <fullName evidence="17">Cytochrome P450</fullName>
    </recommendedName>
</protein>
<keyword evidence="5 13" id="KW-0349">Heme</keyword>
<keyword evidence="11 14" id="KW-0503">Monooxygenase</keyword>
<evidence type="ECO:0000256" key="14">
    <source>
        <dbReference type="RuleBase" id="RU000461"/>
    </source>
</evidence>
<comment type="pathway">
    <text evidence="3">Secondary metabolite biosynthesis; terpenoid biosynthesis.</text>
</comment>
<dbReference type="GO" id="GO:0004497">
    <property type="term" value="F:monooxygenase activity"/>
    <property type="evidence" value="ECO:0007669"/>
    <property type="project" value="UniProtKB-KW"/>
</dbReference>
<dbReference type="InParanoid" id="A0A0C3KLL6"/>
<evidence type="ECO:0000313" key="15">
    <source>
        <dbReference type="EMBL" id="KIO10502.1"/>
    </source>
</evidence>
<dbReference type="EMBL" id="KN831952">
    <property type="protein sequence ID" value="KIO10502.1"/>
    <property type="molecule type" value="Genomic_DNA"/>
</dbReference>
<reference evidence="15 16" key="1">
    <citation type="submission" date="2014-04" db="EMBL/GenBank/DDBJ databases">
        <authorList>
            <consortium name="DOE Joint Genome Institute"/>
            <person name="Kuo A."/>
            <person name="Kohler A."/>
            <person name="Costa M.D."/>
            <person name="Nagy L.G."/>
            <person name="Floudas D."/>
            <person name="Copeland A."/>
            <person name="Barry K.W."/>
            <person name="Cichocki N."/>
            <person name="Veneault-Fourrey C."/>
            <person name="LaButti K."/>
            <person name="Lindquist E.A."/>
            <person name="Lipzen A."/>
            <person name="Lundell T."/>
            <person name="Morin E."/>
            <person name="Murat C."/>
            <person name="Sun H."/>
            <person name="Tunlid A."/>
            <person name="Henrissat B."/>
            <person name="Grigoriev I.V."/>
            <person name="Hibbett D.S."/>
            <person name="Martin F."/>
            <person name="Nordberg H.P."/>
            <person name="Cantor M.N."/>
            <person name="Hua S.X."/>
        </authorList>
    </citation>
    <scope>NUCLEOTIDE SEQUENCE [LARGE SCALE GENOMIC DNA]</scope>
    <source>
        <strain evidence="15 16">Marx 270</strain>
    </source>
</reference>
<evidence type="ECO:0000256" key="4">
    <source>
        <dbReference type="ARBA" id="ARBA00010617"/>
    </source>
</evidence>
<dbReference type="HOGENOM" id="CLU_001570_5_11_1"/>
<dbReference type="CDD" id="cd11069">
    <property type="entry name" value="CYP_FUM15-like"/>
    <property type="match status" value="1"/>
</dbReference>
<reference evidence="16" key="2">
    <citation type="submission" date="2015-01" db="EMBL/GenBank/DDBJ databases">
        <title>Evolutionary Origins and Diversification of the Mycorrhizal Mutualists.</title>
        <authorList>
            <consortium name="DOE Joint Genome Institute"/>
            <consortium name="Mycorrhizal Genomics Consortium"/>
            <person name="Kohler A."/>
            <person name="Kuo A."/>
            <person name="Nagy L.G."/>
            <person name="Floudas D."/>
            <person name="Copeland A."/>
            <person name="Barry K.W."/>
            <person name="Cichocki N."/>
            <person name="Veneault-Fourrey C."/>
            <person name="LaButti K."/>
            <person name="Lindquist E.A."/>
            <person name="Lipzen A."/>
            <person name="Lundell T."/>
            <person name="Morin E."/>
            <person name="Murat C."/>
            <person name="Riley R."/>
            <person name="Ohm R."/>
            <person name="Sun H."/>
            <person name="Tunlid A."/>
            <person name="Henrissat B."/>
            <person name="Grigoriev I.V."/>
            <person name="Hibbett D.S."/>
            <person name="Martin F."/>
        </authorList>
    </citation>
    <scope>NUCLEOTIDE SEQUENCE [LARGE SCALE GENOMIC DNA]</scope>
    <source>
        <strain evidence="16">Marx 270</strain>
    </source>
</reference>
<evidence type="ECO:0000313" key="16">
    <source>
        <dbReference type="Proteomes" id="UP000054217"/>
    </source>
</evidence>
<dbReference type="PANTHER" id="PTHR24305">
    <property type="entry name" value="CYTOCHROME P450"/>
    <property type="match status" value="1"/>
</dbReference>
<dbReference type="InterPro" id="IPR017972">
    <property type="entry name" value="Cyt_P450_CS"/>
</dbReference>
<dbReference type="InterPro" id="IPR001128">
    <property type="entry name" value="Cyt_P450"/>
</dbReference>
<sequence length="552" mass="61303">MDPYSTLLYLALVVYALYRRFTSSSLSRVRGPKPTSFLFGNLPELYQSQAGEAEFRWQSLYGDVIRVKGILGEAQLLIADPKALSRIFSTGSHHFLKAPERRIRSFMLNGKSVLWAEGASSNNVISTGDIHKRHRKVLNPGFGAAESREFLAVARASVQALVARWTELVEAENSGKVVLDTASWMSRATLDAIAEGAFDVRLGSLDDSESPLAKSYKGMMMSIFGTPSVLQIFIQEALKYIPTSIFKYWAKISSNPRAARVREVNKVAIATAKSMVTEKAESLLQGKGSRDIFTLLVKANMDAEAKNRLSDEELYSQMRAILFAGHETTSNTIGWTLLELARKPEMQSRLRSEIRQHESVIHARGDTQFTASDLDNMPYLNAMETLQYHCVAPQAFRMAAQDYVLPFSRPIRAESGELMHEVLVPKGTRIIASIAAYNRNKDMWGEDADVFNPDRWLDGIAKDKKEAATGVYSSLLTFGGGPRACLGWRFAVIEIQAFLAEIVGQFEVSLTEKARRIRRESCAVMVPTVEGEVTCGVQLPLAISVAPRKEDA</sequence>
<evidence type="ECO:0000256" key="2">
    <source>
        <dbReference type="ARBA" id="ARBA00004370"/>
    </source>
</evidence>
<comment type="cofactor">
    <cofactor evidence="1 13">
        <name>heme</name>
        <dbReference type="ChEBI" id="CHEBI:30413"/>
    </cofactor>
</comment>
<dbReference type="PANTHER" id="PTHR24305:SF166">
    <property type="entry name" value="CYTOCHROME P450 12A4, MITOCHONDRIAL-RELATED"/>
    <property type="match status" value="1"/>
</dbReference>
<dbReference type="AlphaFoldDB" id="A0A0C3KLL6"/>
<dbReference type="PROSITE" id="PS00086">
    <property type="entry name" value="CYTOCHROME_P450"/>
    <property type="match status" value="1"/>
</dbReference>
<comment type="similarity">
    <text evidence="4 14">Belongs to the cytochrome P450 family.</text>
</comment>
<dbReference type="STRING" id="870435.A0A0C3KLL6"/>
<dbReference type="PRINTS" id="PR00463">
    <property type="entry name" value="EP450I"/>
</dbReference>
<dbReference type="GO" id="GO:0005506">
    <property type="term" value="F:iron ion binding"/>
    <property type="evidence" value="ECO:0007669"/>
    <property type="project" value="InterPro"/>
</dbReference>
<dbReference type="PRINTS" id="PR00385">
    <property type="entry name" value="P450"/>
</dbReference>
<dbReference type="InterPro" id="IPR050121">
    <property type="entry name" value="Cytochrome_P450_monoxygenase"/>
</dbReference>
<evidence type="ECO:0000256" key="12">
    <source>
        <dbReference type="ARBA" id="ARBA00023136"/>
    </source>
</evidence>
<evidence type="ECO:0008006" key="17">
    <source>
        <dbReference type="Google" id="ProtNLM"/>
    </source>
</evidence>
<dbReference type="Pfam" id="PF00067">
    <property type="entry name" value="p450"/>
    <property type="match status" value="1"/>
</dbReference>
<evidence type="ECO:0000256" key="11">
    <source>
        <dbReference type="ARBA" id="ARBA00023033"/>
    </source>
</evidence>
<dbReference type="InterPro" id="IPR036396">
    <property type="entry name" value="Cyt_P450_sf"/>
</dbReference>
<gene>
    <name evidence="15" type="ORF">M404DRAFT_129781</name>
</gene>
<evidence type="ECO:0000256" key="10">
    <source>
        <dbReference type="ARBA" id="ARBA00023004"/>
    </source>
</evidence>
<evidence type="ECO:0000256" key="6">
    <source>
        <dbReference type="ARBA" id="ARBA00022692"/>
    </source>
</evidence>
<evidence type="ECO:0000256" key="5">
    <source>
        <dbReference type="ARBA" id="ARBA00022617"/>
    </source>
</evidence>
<organism evidence="15 16">
    <name type="scientific">Pisolithus tinctorius Marx 270</name>
    <dbReference type="NCBI Taxonomy" id="870435"/>
    <lineage>
        <taxon>Eukaryota</taxon>
        <taxon>Fungi</taxon>
        <taxon>Dikarya</taxon>
        <taxon>Basidiomycota</taxon>
        <taxon>Agaricomycotina</taxon>
        <taxon>Agaricomycetes</taxon>
        <taxon>Agaricomycetidae</taxon>
        <taxon>Boletales</taxon>
        <taxon>Sclerodermatineae</taxon>
        <taxon>Pisolithaceae</taxon>
        <taxon>Pisolithus</taxon>
    </lineage>
</organism>
<comment type="subcellular location">
    <subcellularLocation>
        <location evidence="2">Membrane</location>
    </subcellularLocation>
</comment>
<dbReference type="InterPro" id="IPR002401">
    <property type="entry name" value="Cyt_P450_E_grp-I"/>
</dbReference>
<dbReference type="OrthoDB" id="1470350at2759"/>
<keyword evidence="16" id="KW-1185">Reference proteome</keyword>
<dbReference type="Gene3D" id="1.10.630.10">
    <property type="entry name" value="Cytochrome P450"/>
    <property type="match status" value="1"/>
</dbReference>
<evidence type="ECO:0000256" key="13">
    <source>
        <dbReference type="PIRSR" id="PIRSR602401-1"/>
    </source>
</evidence>
<dbReference type="Proteomes" id="UP000054217">
    <property type="component" value="Unassembled WGS sequence"/>
</dbReference>
<keyword evidence="12" id="KW-0472">Membrane</keyword>
<accession>A0A0C3KLL6</accession>
<evidence type="ECO:0000256" key="8">
    <source>
        <dbReference type="ARBA" id="ARBA00022989"/>
    </source>
</evidence>
<evidence type="ECO:0000256" key="7">
    <source>
        <dbReference type="ARBA" id="ARBA00022723"/>
    </source>
</evidence>
<dbReference type="GO" id="GO:0016705">
    <property type="term" value="F:oxidoreductase activity, acting on paired donors, with incorporation or reduction of molecular oxygen"/>
    <property type="evidence" value="ECO:0007669"/>
    <property type="project" value="InterPro"/>
</dbReference>
<proteinExistence type="inferred from homology"/>
<dbReference type="SUPFAM" id="SSF48264">
    <property type="entry name" value="Cytochrome P450"/>
    <property type="match status" value="1"/>
</dbReference>
<evidence type="ECO:0000256" key="1">
    <source>
        <dbReference type="ARBA" id="ARBA00001971"/>
    </source>
</evidence>
<keyword evidence="7 13" id="KW-0479">Metal-binding</keyword>